<sequence>MYEILPYSPELDQRFDHFVESESVNGTFLQTRRFLNYHPAGRFNDASFALQKSGTIVAYFPGVLKDGTFVSHAGSTFGGPIISKSYYMGARLFEILQEADQYLTTNFKHSILKITPPLFAEESPDLLEYVLEHLGYTRHTELSSQTTLSKGVDPFENCNRNQRRLWNYAQKFIDALPESEKWEYRAIESDEDIRTFHRFLVISKEKHNTKPVHSAEELIDLKKRIPQNLRFRGLFFKGRYVCGMMQFIFEKKRILHDQYISPDESFSEFHHTTPMNLFALREAAEEGFLHFSWGISTENGGNFLNEDLLHYKESFGATACVNARYEK</sequence>
<name>C9RQC5_FIBSS</name>
<protein>
    <submittedName>
        <fullName evidence="2">Uncharacterized protein</fullName>
    </submittedName>
</protein>
<evidence type="ECO:0000313" key="2">
    <source>
        <dbReference type="EMBL" id="ADL25628.1"/>
    </source>
</evidence>
<dbReference type="EMBL" id="CP001792">
    <property type="protein sequence ID" value="ACX76672.1"/>
    <property type="molecule type" value="Genomic_DNA"/>
</dbReference>
<organism evidence="2 3">
    <name type="scientific">Fibrobacter succinogenes (strain ATCC 19169 / S85)</name>
    <dbReference type="NCBI Taxonomy" id="59374"/>
    <lineage>
        <taxon>Bacteria</taxon>
        <taxon>Pseudomonadati</taxon>
        <taxon>Fibrobacterota</taxon>
        <taxon>Fibrobacteria</taxon>
        <taxon>Fibrobacterales</taxon>
        <taxon>Fibrobacteraceae</taxon>
        <taxon>Fibrobacter</taxon>
    </lineage>
</organism>
<dbReference type="InterPro" id="IPR016181">
    <property type="entry name" value="Acyl_CoA_acyltransferase"/>
</dbReference>
<dbReference type="HOGENOM" id="CLU_073603_0_0_0"/>
<proteinExistence type="predicted"/>
<dbReference type="SUPFAM" id="SSF55729">
    <property type="entry name" value="Acyl-CoA N-acyltransferases (Nat)"/>
    <property type="match status" value="1"/>
</dbReference>
<dbReference type="KEGG" id="fsc:FSU_0358"/>
<reference evidence="2" key="3">
    <citation type="submission" date="2010-08" db="EMBL/GenBank/DDBJ databases">
        <authorList>
            <person name="Durkin A.S."/>
            <person name="Nelson K.E."/>
            <person name="Morrison M."/>
            <person name="Forsberg C.W."/>
            <person name="Wilson D.B."/>
            <person name="Russell J.B."/>
            <person name="Cann I.K.O."/>
            <person name="Mackie R.I."/>
            <person name="White B.A."/>
        </authorList>
    </citation>
    <scope>NUCLEOTIDE SEQUENCE</scope>
    <source>
        <strain evidence="2">S85</strain>
    </source>
</reference>
<evidence type="ECO:0000313" key="3">
    <source>
        <dbReference type="Proteomes" id="UP000000517"/>
    </source>
</evidence>
<reference evidence="1 4" key="1">
    <citation type="submission" date="2009-10" db="EMBL/GenBank/DDBJ databases">
        <title>Complete sequence of Fibrobacter succinogenes subsp. succinogenes S85.</title>
        <authorList>
            <consortium name="US DOE Joint Genome Institute"/>
            <person name="Lucas S."/>
            <person name="Copeland A."/>
            <person name="Lapidus A."/>
            <person name="Glavina del Rio T."/>
            <person name="Tice H."/>
            <person name="Bruce D."/>
            <person name="Goodwin L."/>
            <person name="Pitluck S."/>
            <person name="Chertkov O."/>
            <person name="Detter J.C."/>
            <person name="Han C."/>
            <person name="Tapia R."/>
            <person name="Larimer F."/>
            <person name="Land M."/>
            <person name="Hauser L."/>
            <person name="Kyrpides N."/>
            <person name="Mikhailova N."/>
            <person name="Weimer P.J."/>
            <person name="Stevenson D.M."/>
            <person name="Boyum J."/>
            <person name="Brumm P.I."/>
            <person name="Mead D."/>
        </authorList>
    </citation>
    <scope>NUCLEOTIDE SEQUENCE [LARGE SCALE GENOMIC DNA]</scope>
    <source>
        <strain evidence="4">ATCC 19169 / S85</strain>
        <strain evidence="1">S85</strain>
    </source>
</reference>
<dbReference type="STRING" id="59374.FSU_0358"/>
<gene>
    <name evidence="1" type="ordered locus">Fisuc_3092</name>
    <name evidence="2" type="ordered locus">FSU_0358</name>
</gene>
<dbReference type="eggNOG" id="COG3146">
    <property type="taxonomic scope" value="Bacteria"/>
</dbReference>
<dbReference type="KEGG" id="fsu:Fisuc_3092"/>
<dbReference type="PATRIC" id="fig|59374.8.peg.354"/>
<evidence type="ECO:0000313" key="1">
    <source>
        <dbReference type="EMBL" id="ACX76672.1"/>
    </source>
</evidence>
<dbReference type="Proteomes" id="UP000000517">
    <property type="component" value="Chromosome"/>
</dbReference>
<dbReference type="Proteomes" id="UP000001497">
    <property type="component" value="Chromosome"/>
</dbReference>
<dbReference type="Gene3D" id="3.40.630.30">
    <property type="match status" value="1"/>
</dbReference>
<dbReference type="AlphaFoldDB" id="C9RQC5"/>
<accession>C9RQC5</accession>
<keyword evidence="4" id="KW-1185">Reference proteome</keyword>
<dbReference type="RefSeq" id="WP_014545190.1">
    <property type="nucleotide sequence ID" value="NC_013410.1"/>
</dbReference>
<evidence type="ECO:0000313" key="4">
    <source>
        <dbReference type="Proteomes" id="UP000001497"/>
    </source>
</evidence>
<dbReference type="OrthoDB" id="9808687at2"/>
<dbReference type="EMBL" id="CP002158">
    <property type="protein sequence ID" value="ADL25628.1"/>
    <property type="molecule type" value="Genomic_DNA"/>
</dbReference>
<reference evidence="3" key="2">
    <citation type="submission" date="2010-08" db="EMBL/GenBank/DDBJ databases">
        <title>Complete sequence of Fibrobacter succinogenes subsp. succinogenes S85.</title>
        <authorList>
            <person name="Durkin A.S."/>
            <person name="Nelson K.E."/>
            <person name="Morrison M."/>
            <person name="Forsberg C.W."/>
            <person name="Wilson D.B."/>
            <person name="Russell J.B."/>
            <person name="Cann I.K.O."/>
            <person name="Mackie R.I."/>
            <person name="White B.A."/>
        </authorList>
    </citation>
    <scope>NUCLEOTIDE SEQUENCE [LARGE SCALE GENOMIC DNA]</scope>
    <source>
        <strain evidence="3">ATCC 19169 / S85</strain>
    </source>
</reference>